<feature type="domain" description="BON" evidence="2">
    <location>
        <begin position="37"/>
        <end position="96"/>
    </location>
</feature>
<proteinExistence type="predicted"/>
<accession>A0ABW9IR40</accession>
<comment type="caution">
    <text evidence="3">The sequence shown here is derived from an EMBL/GenBank/DDBJ whole genome shotgun (WGS) entry which is preliminary data.</text>
</comment>
<name>A0ABW9IR40_STRGJ</name>
<dbReference type="Pfam" id="PF04972">
    <property type="entry name" value="BON"/>
    <property type="match status" value="1"/>
</dbReference>
<evidence type="ECO:0000313" key="4">
    <source>
        <dbReference type="Proteomes" id="UP001631993"/>
    </source>
</evidence>
<gene>
    <name evidence="3" type="ORF">ACKI1S_32960</name>
</gene>
<keyword evidence="4" id="KW-1185">Reference proteome</keyword>
<dbReference type="RefSeq" id="WP_369277649.1">
    <property type="nucleotide sequence ID" value="NZ_JBJVMW010000016.1"/>
</dbReference>
<dbReference type="Proteomes" id="UP001631993">
    <property type="component" value="Unassembled WGS sequence"/>
</dbReference>
<feature type="region of interest" description="Disordered" evidence="1">
    <location>
        <begin position="1"/>
        <end position="25"/>
    </location>
</feature>
<sequence length="108" mass="11104">MSPFAQPASGGADRTAGDAGHAADAGDAGNIEYRVAHLHDRLAAEELAELGVRAEVRAGSVVVTGTVPSAECRETLLRTVHEELAGLAVHTDVQVAETASPDHAEDLP</sequence>
<evidence type="ECO:0000259" key="2">
    <source>
        <dbReference type="Pfam" id="PF04972"/>
    </source>
</evidence>
<evidence type="ECO:0000313" key="3">
    <source>
        <dbReference type="EMBL" id="MFM9650946.1"/>
    </source>
</evidence>
<dbReference type="InterPro" id="IPR007055">
    <property type="entry name" value="BON_dom"/>
</dbReference>
<feature type="compositionally biased region" description="Low complexity" evidence="1">
    <location>
        <begin position="8"/>
        <end position="25"/>
    </location>
</feature>
<dbReference type="EMBL" id="JBJVNE010000019">
    <property type="protein sequence ID" value="MFM9650946.1"/>
    <property type="molecule type" value="Genomic_DNA"/>
</dbReference>
<reference evidence="3 4" key="1">
    <citation type="submission" date="2024-12" db="EMBL/GenBank/DDBJ databases">
        <title>Forecasting of Potato common scab and diversities of Pathogenic streptomyces spp. in china.</title>
        <authorList>
            <person name="Handique U."/>
            <person name="Wu J."/>
        </authorList>
    </citation>
    <scope>NUCLEOTIDE SEQUENCE [LARGE SCALE GENOMIC DNA]</scope>
    <source>
        <strain evidence="3 4">ZRIMU1585</strain>
    </source>
</reference>
<evidence type="ECO:0000256" key="1">
    <source>
        <dbReference type="SAM" id="MobiDB-lite"/>
    </source>
</evidence>
<organism evidence="3 4">
    <name type="scientific">Streptomyces galilaeus</name>
    <dbReference type="NCBI Taxonomy" id="33899"/>
    <lineage>
        <taxon>Bacteria</taxon>
        <taxon>Bacillati</taxon>
        <taxon>Actinomycetota</taxon>
        <taxon>Actinomycetes</taxon>
        <taxon>Kitasatosporales</taxon>
        <taxon>Streptomycetaceae</taxon>
        <taxon>Streptomyces</taxon>
    </lineage>
</organism>
<protein>
    <submittedName>
        <fullName evidence="3">BON domain-containing protein</fullName>
    </submittedName>
</protein>